<organism evidence="3 4">
    <name type="scientific">Prolixibacter denitrificans</name>
    <dbReference type="NCBI Taxonomy" id="1541063"/>
    <lineage>
        <taxon>Bacteria</taxon>
        <taxon>Pseudomonadati</taxon>
        <taxon>Bacteroidota</taxon>
        <taxon>Bacteroidia</taxon>
        <taxon>Marinilabiliales</taxon>
        <taxon>Prolixibacteraceae</taxon>
        <taxon>Prolixibacter</taxon>
    </lineage>
</organism>
<comment type="caution">
    <text evidence="3">The sequence shown here is derived from an EMBL/GenBank/DDBJ whole genome shotgun (WGS) entry which is preliminary data.</text>
</comment>
<keyword evidence="1" id="KW-0732">Signal</keyword>
<dbReference type="InterPro" id="IPR041662">
    <property type="entry name" value="SusD-like_2"/>
</dbReference>
<evidence type="ECO:0000313" key="5">
    <source>
        <dbReference type="Proteomes" id="UP000396862"/>
    </source>
</evidence>
<feature type="chain" id="PRO_5015202282" evidence="1">
    <location>
        <begin position="24"/>
        <end position="493"/>
    </location>
</feature>
<name>A0A2P8CBI0_9BACT</name>
<dbReference type="AlphaFoldDB" id="A0A2P8CBI0"/>
<dbReference type="RefSeq" id="WP_106542502.1">
    <property type="nucleotide sequence ID" value="NZ_BLAU01000001.1"/>
</dbReference>
<evidence type="ECO:0000313" key="2">
    <source>
        <dbReference type="EMBL" id="GET22979.1"/>
    </source>
</evidence>
<dbReference type="EMBL" id="BLAU01000001">
    <property type="protein sequence ID" value="GET22979.1"/>
    <property type="molecule type" value="Genomic_DNA"/>
</dbReference>
<protein>
    <submittedName>
        <fullName evidence="3">SusD-like starch-binding protein associating with outer membrane</fullName>
    </submittedName>
</protein>
<dbReference type="Gene3D" id="1.25.40.390">
    <property type="match status" value="1"/>
</dbReference>
<dbReference type="OrthoDB" id="1109828at2"/>
<dbReference type="Pfam" id="PF12771">
    <property type="entry name" value="SusD-like_2"/>
    <property type="match status" value="1"/>
</dbReference>
<dbReference type="SUPFAM" id="SSF48452">
    <property type="entry name" value="TPR-like"/>
    <property type="match status" value="1"/>
</dbReference>
<evidence type="ECO:0000256" key="1">
    <source>
        <dbReference type="SAM" id="SignalP"/>
    </source>
</evidence>
<proteinExistence type="predicted"/>
<dbReference type="Proteomes" id="UP000240621">
    <property type="component" value="Unassembled WGS sequence"/>
</dbReference>
<dbReference type="Proteomes" id="UP000396862">
    <property type="component" value="Unassembled WGS sequence"/>
</dbReference>
<accession>A0A2P8CBI0</accession>
<evidence type="ECO:0000313" key="4">
    <source>
        <dbReference type="Proteomes" id="UP000240621"/>
    </source>
</evidence>
<feature type="signal peptide" evidence="1">
    <location>
        <begin position="1"/>
        <end position="23"/>
    </location>
</feature>
<dbReference type="InterPro" id="IPR011990">
    <property type="entry name" value="TPR-like_helical_dom_sf"/>
</dbReference>
<gene>
    <name evidence="3" type="ORF">CLV93_10615</name>
    <name evidence="2" type="ORF">JCM18694_32250</name>
</gene>
<reference evidence="3 4" key="1">
    <citation type="submission" date="2018-03" db="EMBL/GenBank/DDBJ databases">
        <title>Genomic Encyclopedia of Archaeal and Bacterial Type Strains, Phase II (KMG-II): from individual species to whole genera.</title>
        <authorList>
            <person name="Goeker M."/>
        </authorList>
    </citation>
    <scope>NUCLEOTIDE SEQUENCE [LARGE SCALE GENOMIC DNA]</scope>
    <source>
        <strain evidence="3 4">DSM 27267</strain>
    </source>
</reference>
<dbReference type="EMBL" id="PYGC01000006">
    <property type="protein sequence ID" value="PSK82272.1"/>
    <property type="molecule type" value="Genomic_DNA"/>
</dbReference>
<evidence type="ECO:0000313" key="3">
    <source>
        <dbReference type="EMBL" id="PSK82272.1"/>
    </source>
</evidence>
<reference evidence="2 5" key="2">
    <citation type="submission" date="2019-10" db="EMBL/GenBank/DDBJ databases">
        <title>Prolixibacter strains distinguished by the presence of nitrate reductase genes were adept at nitrate-dependent anaerobic corrosion of metallic iron and carbon steel.</title>
        <authorList>
            <person name="Iino T."/>
            <person name="Shono N."/>
            <person name="Ito K."/>
            <person name="Nakamura R."/>
            <person name="Sueoka K."/>
            <person name="Harayama S."/>
            <person name="Ohkuma M."/>
        </authorList>
    </citation>
    <scope>NUCLEOTIDE SEQUENCE [LARGE SCALE GENOMIC DNA]</scope>
    <source>
        <strain evidence="2 5">MIC1-1</strain>
    </source>
</reference>
<keyword evidence="5" id="KW-1185">Reference proteome</keyword>
<sequence>MKKNRFVLIVPIIASLLFSSCSKELTDANVNPNSLEKPDATTMLSNTIVSEFYHNSSMAWTLGNGYGQYMTFSQSYYNQGTRYSPVTNEPYWTAMYEAARDANTLYDLGKTQSNPMLQAVALTLRSYAFAQLTELWGDIPFSDALQGASGTYTPKYDSQEKVYTDPDEGILPSLKKADDLLKSNANGNVSGDLLFNSNVASWRKFINALRLRYLLRISSQKDVSAEMTAIVNDGMLMDDATQSAALELPTSIPYNFVSLTERSGDFNVKYMNSLLYDTFKATGDTARVSDYFAATANASSAGTFSFDNYGGMPIVVDATSTQAAAASNFNGSFKSGSNGYLTEARVMTYAEQEFILAEAALKGYIPGNAATFYNKGVMGAYAEIGLDATAASNYLMHDGVKFDSSSSAASMKQIIIQKWLVNINNGFEGWIEYQRTGYPALQTGGNANMNGGNIATRFLYPTTESTINTTNYNDEIQKMGGKETTTYKAWWQK</sequence>
<dbReference type="PROSITE" id="PS51257">
    <property type="entry name" value="PROKAR_LIPOPROTEIN"/>
    <property type="match status" value="1"/>
</dbReference>